<sequence>MADGPHSNDQNGSGQNGIDKENGTHTNDTRTNDTHHNDTAAAQNATAARQCTCKFPRIHTDDDGKEIGTINKIMRNEFLYTSDGTKYSRRHVCDPNPNQWKEINKPVRPKTPPKEKTLWVVRQSQVEKNPHWSLFAAVDDDSDSPRGRVWQVNGDPDVGMFYAHRNSVPGVAIFISASFLDSILVCDALTEEWEARVDEIANTIKPPGPPETPTNGQGRKIDFQRKTCKNWAWDVLDRLAEEGITSPAVPAKARSLQPFVKAHE</sequence>
<organism evidence="2 3">
    <name type="scientific">Diaporthe vaccinii</name>
    <dbReference type="NCBI Taxonomy" id="105482"/>
    <lineage>
        <taxon>Eukaryota</taxon>
        <taxon>Fungi</taxon>
        <taxon>Dikarya</taxon>
        <taxon>Ascomycota</taxon>
        <taxon>Pezizomycotina</taxon>
        <taxon>Sordariomycetes</taxon>
        <taxon>Sordariomycetidae</taxon>
        <taxon>Diaporthales</taxon>
        <taxon>Diaporthaceae</taxon>
        <taxon>Diaporthe</taxon>
        <taxon>Diaporthe eres species complex</taxon>
    </lineage>
</organism>
<reference evidence="2 3" key="1">
    <citation type="submission" date="2024-03" db="EMBL/GenBank/DDBJ databases">
        <title>A high-quality draft genome sequence of Diaporthe vaccinii, a causative agent of upright dieback and viscid rot disease in cranberry plants.</title>
        <authorList>
            <person name="Sarrasin M."/>
            <person name="Lang B.F."/>
            <person name="Burger G."/>
        </authorList>
    </citation>
    <scope>NUCLEOTIDE SEQUENCE [LARGE SCALE GENOMIC DNA]</scope>
    <source>
        <strain evidence="2 3">IS7</strain>
    </source>
</reference>
<comment type="caution">
    <text evidence="2">The sequence shown here is derived from an EMBL/GenBank/DDBJ whole genome shotgun (WGS) entry which is preliminary data.</text>
</comment>
<gene>
    <name evidence="2" type="ORF">FJTKL_12329</name>
</gene>
<accession>A0ABR4EEJ1</accession>
<keyword evidence="3" id="KW-1185">Reference proteome</keyword>
<evidence type="ECO:0000256" key="1">
    <source>
        <dbReference type="SAM" id="MobiDB-lite"/>
    </source>
</evidence>
<dbReference type="Proteomes" id="UP001600888">
    <property type="component" value="Unassembled WGS sequence"/>
</dbReference>
<protein>
    <submittedName>
        <fullName evidence="2">Uncharacterized protein</fullName>
    </submittedName>
</protein>
<feature type="region of interest" description="Disordered" evidence="1">
    <location>
        <begin position="1"/>
        <end position="48"/>
    </location>
</feature>
<dbReference type="EMBL" id="JBAWTH010000063">
    <property type="protein sequence ID" value="KAL2280828.1"/>
    <property type="molecule type" value="Genomic_DNA"/>
</dbReference>
<dbReference type="InterPro" id="IPR046670">
    <property type="entry name" value="DUF6540"/>
</dbReference>
<proteinExistence type="predicted"/>
<evidence type="ECO:0000313" key="3">
    <source>
        <dbReference type="Proteomes" id="UP001600888"/>
    </source>
</evidence>
<name>A0ABR4EEJ1_9PEZI</name>
<feature type="compositionally biased region" description="Basic and acidic residues" evidence="1">
    <location>
        <begin position="18"/>
        <end position="38"/>
    </location>
</feature>
<feature type="compositionally biased region" description="Low complexity" evidence="1">
    <location>
        <begin position="39"/>
        <end position="48"/>
    </location>
</feature>
<dbReference type="Pfam" id="PF20174">
    <property type="entry name" value="DUF6540"/>
    <property type="match status" value="1"/>
</dbReference>
<evidence type="ECO:0000313" key="2">
    <source>
        <dbReference type="EMBL" id="KAL2280828.1"/>
    </source>
</evidence>